<comment type="cofactor">
    <cofactor evidence="1">
        <name>pyridoxal 5'-phosphate</name>
        <dbReference type="ChEBI" id="CHEBI:597326"/>
    </cofactor>
</comment>
<dbReference type="AlphaFoldDB" id="A0A9X3IWU9"/>
<dbReference type="FunFam" id="3.40.50.1100:FF:000118">
    <property type="entry name" value="Related to CYS4-cystathionine beta-synthase"/>
    <property type="match status" value="1"/>
</dbReference>
<evidence type="ECO:0000256" key="1">
    <source>
        <dbReference type="ARBA" id="ARBA00001933"/>
    </source>
</evidence>
<dbReference type="InterPro" id="IPR046342">
    <property type="entry name" value="CBS_dom_sf"/>
</dbReference>
<dbReference type="SUPFAM" id="SSF54631">
    <property type="entry name" value="CBS-domain pair"/>
    <property type="match status" value="1"/>
</dbReference>
<accession>A0A9X3IWU9</accession>
<dbReference type="InterPro" id="IPR001926">
    <property type="entry name" value="TrpB-like_PALP"/>
</dbReference>
<evidence type="ECO:0000256" key="2">
    <source>
        <dbReference type="ARBA" id="ARBA00007103"/>
    </source>
</evidence>
<comment type="similarity">
    <text evidence="2">Belongs to the cysteine synthase/cystathionine beta-synthase family.</text>
</comment>
<dbReference type="EMBL" id="JAPNKE010000002">
    <property type="protein sequence ID" value="MCY1006310.1"/>
    <property type="molecule type" value="Genomic_DNA"/>
</dbReference>
<dbReference type="InterPro" id="IPR036052">
    <property type="entry name" value="TrpB-like_PALP_sf"/>
</dbReference>
<dbReference type="RefSeq" id="WP_267768438.1">
    <property type="nucleotide sequence ID" value="NZ_JAPNKE010000002.1"/>
</dbReference>
<organism evidence="6 7">
    <name type="scientific">Nannocystis pusilla</name>
    <dbReference type="NCBI Taxonomy" id="889268"/>
    <lineage>
        <taxon>Bacteria</taxon>
        <taxon>Pseudomonadati</taxon>
        <taxon>Myxococcota</taxon>
        <taxon>Polyangia</taxon>
        <taxon>Nannocystales</taxon>
        <taxon>Nannocystaceae</taxon>
        <taxon>Nannocystis</taxon>
    </lineage>
</organism>
<dbReference type="InterPro" id="IPR050214">
    <property type="entry name" value="Cys_Synth/Cystath_Beta-Synth"/>
</dbReference>
<dbReference type="SMART" id="SM00116">
    <property type="entry name" value="CBS"/>
    <property type="match status" value="2"/>
</dbReference>
<dbReference type="PROSITE" id="PS00901">
    <property type="entry name" value="CYS_SYNTHASE"/>
    <property type="match status" value="1"/>
</dbReference>
<dbReference type="Gene3D" id="3.10.580.10">
    <property type="entry name" value="CBS-domain"/>
    <property type="match status" value="1"/>
</dbReference>
<dbReference type="SUPFAM" id="SSF53686">
    <property type="entry name" value="Tryptophan synthase beta subunit-like PLP-dependent enzymes"/>
    <property type="match status" value="1"/>
</dbReference>
<dbReference type="FunFam" id="3.40.50.1100:FF:000003">
    <property type="entry name" value="Cystathionine beta-synthase"/>
    <property type="match status" value="1"/>
</dbReference>
<dbReference type="Pfam" id="PF00571">
    <property type="entry name" value="CBS"/>
    <property type="match status" value="2"/>
</dbReference>
<dbReference type="Proteomes" id="UP001150924">
    <property type="component" value="Unassembled WGS sequence"/>
</dbReference>
<proteinExistence type="inferred from homology"/>
<dbReference type="InterPro" id="IPR000644">
    <property type="entry name" value="CBS_dom"/>
</dbReference>
<dbReference type="PROSITE" id="PS51371">
    <property type="entry name" value="CBS"/>
    <property type="match status" value="1"/>
</dbReference>
<dbReference type="GO" id="GO:0016765">
    <property type="term" value="F:transferase activity, transferring alkyl or aryl (other than methyl) groups"/>
    <property type="evidence" value="ECO:0007669"/>
    <property type="project" value="UniProtKB-ARBA"/>
</dbReference>
<evidence type="ECO:0000313" key="6">
    <source>
        <dbReference type="EMBL" id="MCY1006310.1"/>
    </source>
</evidence>
<reference evidence="6" key="1">
    <citation type="submission" date="2022-11" db="EMBL/GenBank/DDBJ databases">
        <title>Minimal conservation of predation-associated metabolite biosynthetic gene clusters underscores biosynthetic potential of Myxococcota including descriptions for ten novel species: Archangium lansinium sp. nov., Myxococcus landrumus sp. nov., Nannocystis bai.</title>
        <authorList>
            <person name="Ahearne A."/>
            <person name="Stevens C."/>
            <person name="Phillips K."/>
        </authorList>
    </citation>
    <scope>NUCLEOTIDE SEQUENCE</scope>
    <source>
        <strain evidence="6">Na p29</strain>
    </source>
</reference>
<feature type="domain" description="CBS" evidence="5">
    <location>
        <begin position="351"/>
        <end position="411"/>
    </location>
</feature>
<evidence type="ECO:0000313" key="7">
    <source>
        <dbReference type="Proteomes" id="UP001150924"/>
    </source>
</evidence>
<sequence length="468" mass="51460">MSNNSSRSERALMKGARADVTAAIGNTPIVRLNHVTEGLTSEVYVKLEMLNPAGSMKDRVALNIIRDAETRGMLQPGGTIVEATSGNTGAGLAMIASTRGYKCIFVMPDKMSREKIDNLKSYGAKVVLCPTAVDPSDPRSYYSVSRRIVEETPGAFYANQYHNPANPEAHYLSTAPELWEQTGGEFDVFVSGMGTGGTLSGCGRYFKEKNPAVKIVGVDPVGSLYYEYVKTGRLTKPFSYYVEGIGEDFLPSTMNLNILDEIVQVDDKECFIMTRELVRREGISVGGSGGAAVLGAIKYARTLKQPKRLLVLLPDSSTKYLSKIFNDDWMRQNGFLDEDEASGYVAHILKRKPGRTITATRDTSVRVAIQTLKENSISQLPILDEHGRHCGIVSELDLLNFLVRSEGRLDEPLADLVNSDYATVTPHTRIQLLRSIFNDAKVVLVTEGDRLLGLLTKIDLIDYLASQQ</sequence>
<protein>
    <submittedName>
        <fullName evidence="6">Pyridoxal-phosphate dependent enzyme</fullName>
    </submittedName>
</protein>
<name>A0A9X3IWU9_9BACT</name>
<dbReference type="PANTHER" id="PTHR10314">
    <property type="entry name" value="CYSTATHIONINE BETA-SYNTHASE"/>
    <property type="match status" value="1"/>
</dbReference>
<evidence type="ECO:0000259" key="5">
    <source>
        <dbReference type="PROSITE" id="PS51371"/>
    </source>
</evidence>
<comment type="caution">
    <text evidence="6">The sequence shown here is derived from an EMBL/GenBank/DDBJ whole genome shotgun (WGS) entry which is preliminary data.</text>
</comment>
<evidence type="ECO:0000256" key="4">
    <source>
        <dbReference type="PROSITE-ProRule" id="PRU00703"/>
    </source>
</evidence>
<keyword evidence="7" id="KW-1185">Reference proteome</keyword>
<keyword evidence="3" id="KW-0663">Pyridoxal phosphate</keyword>
<dbReference type="InterPro" id="IPR001216">
    <property type="entry name" value="P-phosphate_BS"/>
</dbReference>
<keyword evidence="4" id="KW-0129">CBS domain</keyword>
<dbReference type="Gene3D" id="3.40.50.1100">
    <property type="match status" value="2"/>
</dbReference>
<dbReference type="Pfam" id="PF00291">
    <property type="entry name" value="PALP"/>
    <property type="match status" value="1"/>
</dbReference>
<dbReference type="CDD" id="cd01561">
    <property type="entry name" value="CBS_like"/>
    <property type="match status" value="1"/>
</dbReference>
<gene>
    <name evidence="6" type="ORF">OV079_12215</name>
</gene>
<evidence type="ECO:0000256" key="3">
    <source>
        <dbReference type="ARBA" id="ARBA00022898"/>
    </source>
</evidence>
<dbReference type="GO" id="GO:0006535">
    <property type="term" value="P:cysteine biosynthetic process from serine"/>
    <property type="evidence" value="ECO:0007669"/>
    <property type="project" value="InterPro"/>
</dbReference>